<evidence type="ECO:0000313" key="11">
    <source>
        <dbReference type="Proteomes" id="UP000011863"/>
    </source>
</evidence>
<evidence type="ECO:0000256" key="4">
    <source>
        <dbReference type="ARBA" id="ARBA00022692"/>
    </source>
</evidence>
<evidence type="ECO:0000256" key="5">
    <source>
        <dbReference type="ARBA" id="ARBA00022989"/>
    </source>
</evidence>
<sequence>MSSNHTATATTDPFDESGAPTIPAVDDIDPRVHERRWMILGVLCLSLLIIVMDNTILNVAIPSLITDLGASNSEIQWIIDSYVLVFAGLLLTAGSLSDRFGRKGALQFGIVLFGLGSAAAALSDSATQLIATRAFMGIGGALIMPATLSILMNVFRDPTERGRAIAVWAGFSGLGVAIGPMTGGFLLEHFSWHSVFWVNLPLGITALVLGAFFVPTSRDPNQGKLDPVGALLSIVGLAGVLFGIIEGPADGWTHGTVVAGFVVGGVALAAFVYWELHTANPMLDMSVFRNARFSAASGTITLVFFAMFGSLFLMTQYWQLVHGYTPLEAGVRLLPQAVTMMIVAPASARLVERLGTKRVVSSGLVLMMIGVGLLSFIAPETPYVVVISFLVVMSIGMGMTMAPATESVMGSLPREKAGVGSAINDTTRQVGGALGVAIIGSAVSSVYRNRVSDSSAQFGLDAADDALAQTSLGAGQRVAAELGARSGEFLDSVNQSFVDAMSVGLRVSVVVIGLAAVMVWKFLPAQATDASGSAGRPGAVSAPGGAPMVVGTTTRAGAAYTTSGETAP</sequence>
<feature type="transmembrane region" description="Helical" evidence="8">
    <location>
        <begin position="134"/>
        <end position="155"/>
    </location>
</feature>
<evidence type="ECO:0000256" key="7">
    <source>
        <dbReference type="SAM" id="MobiDB-lite"/>
    </source>
</evidence>
<dbReference type="KEGG" id="aym:YM304_32120"/>
<feature type="transmembrane region" description="Helical" evidence="8">
    <location>
        <begin position="104"/>
        <end position="122"/>
    </location>
</feature>
<feature type="transmembrane region" description="Helical" evidence="8">
    <location>
        <begin position="295"/>
        <end position="313"/>
    </location>
</feature>
<gene>
    <name evidence="10" type="ORF">YM304_32120</name>
</gene>
<feature type="transmembrane region" description="Helical" evidence="8">
    <location>
        <begin position="251"/>
        <end position="274"/>
    </location>
</feature>
<comment type="subcellular location">
    <subcellularLocation>
        <location evidence="1">Cell membrane</location>
        <topology evidence="1">Multi-pass membrane protein</topology>
    </subcellularLocation>
</comment>
<dbReference type="AlphaFoldDB" id="A0A6C7EHS0"/>
<accession>A0A6C7EHS0</accession>
<feature type="transmembrane region" description="Helical" evidence="8">
    <location>
        <begin position="37"/>
        <end position="57"/>
    </location>
</feature>
<dbReference type="EMBL" id="AP012057">
    <property type="protein sequence ID" value="BAN03526.1"/>
    <property type="molecule type" value="Genomic_DNA"/>
</dbReference>
<dbReference type="RefSeq" id="WP_015442773.1">
    <property type="nucleotide sequence ID" value="NC_020520.1"/>
</dbReference>
<dbReference type="InterPro" id="IPR020846">
    <property type="entry name" value="MFS_dom"/>
</dbReference>
<dbReference type="InterPro" id="IPR004638">
    <property type="entry name" value="EmrB-like"/>
</dbReference>
<evidence type="ECO:0000256" key="6">
    <source>
        <dbReference type="ARBA" id="ARBA00023136"/>
    </source>
</evidence>
<feature type="transmembrane region" description="Helical" evidence="8">
    <location>
        <begin position="77"/>
        <end position="97"/>
    </location>
</feature>
<dbReference type="PROSITE" id="PS50850">
    <property type="entry name" value="MFS"/>
    <property type="match status" value="1"/>
</dbReference>
<evidence type="ECO:0000256" key="8">
    <source>
        <dbReference type="SAM" id="Phobius"/>
    </source>
</evidence>
<keyword evidence="5 8" id="KW-1133">Transmembrane helix</keyword>
<keyword evidence="11" id="KW-1185">Reference proteome</keyword>
<reference evidence="10 11" key="1">
    <citation type="journal article" date="2013" name="Int. J. Syst. Evol. Microbiol.">
        <title>Ilumatobacter nonamiense sp. nov. and Ilumatobacter coccineum sp. nov., isolated from seashore sand.</title>
        <authorList>
            <person name="Matsumoto A."/>
            <person name="Kasai H."/>
            <person name="Matsuo Y."/>
            <person name="Shizuri Y."/>
            <person name="Ichikawa N."/>
            <person name="Fujita N."/>
            <person name="Omura S."/>
            <person name="Takahashi Y."/>
        </authorList>
    </citation>
    <scope>NUCLEOTIDE SEQUENCE [LARGE SCALE GENOMIC DNA]</scope>
    <source>
        <strain evidence="11">NBRC 103263 / KCTC 29153 / YM16-304</strain>
    </source>
</reference>
<dbReference type="GO" id="GO:0022857">
    <property type="term" value="F:transmembrane transporter activity"/>
    <property type="evidence" value="ECO:0007669"/>
    <property type="project" value="InterPro"/>
</dbReference>
<dbReference type="SUPFAM" id="SSF103473">
    <property type="entry name" value="MFS general substrate transporter"/>
    <property type="match status" value="1"/>
</dbReference>
<keyword evidence="2" id="KW-0813">Transport</keyword>
<evidence type="ECO:0000256" key="1">
    <source>
        <dbReference type="ARBA" id="ARBA00004651"/>
    </source>
</evidence>
<dbReference type="Proteomes" id="UP000011863">
    <property type="component" value="Chromosome"/>
</dbReference>
<feature type="region of interest" description="Disordered" evidence="7">
    <location>
        <begin position="1"/>
        <end position="22"/>
    </location>
</feature>
<evidence type="ECO:0000256" key="3">
    <source>
        <dbReference type="ARBA" id="ARBA00022475"/>
    </source>
</evidence>
<feature type="transmembrane region" description="Helical" evidence="8">
    <location>
        <begin position="228"/>
        <end position="245"/>
    </location>
</feature>
<feature type="transmembrane region" description="Helical" evidence="8">
    <location>
        <begin position="383"/>
        <end position="404"/>
    </location>
</feature>
<dbReference type="NCBIfam" id="TIGR00711">
    <property type="entry name" value="efflux_EmrB"/>
    <property type="match status" value="1"/>
</dbReference>
<evidence type="ECO:0000259" key="9">
    <source>
        <dbReference type="PROSITE" id="PS50850"/>
    </source>
</evidence>
<dbReference type="OrthoDB" id="9781469at2"/>
<dbReference type="Pfam" id="PF07690">
    <property type="entry name" value="MFS_1"/>
    <property type="match status" value="1"/>
</dbReference>
<feature type="domain" description="Major facilitator superfamily (MFS) profile" evidence="9">
    <location>
        <begin position="39"/>
        <end position="527"/>
    </location>
</feature>
<keyword evidence="4 8" id="KW-0812">Transmembrane</keyword>
<dbReference type="Gene3D" id="1.20.1250.20">
    <property type="entry name" value="MFS general substrate transporter like domains"/>
    <property type="match status" value="1"/>
</dbReference>
<proteinExistence type="predicted"/>
<organism evidence="10 11">
    <name type="scientific">Ilumatobacter coccineus (strain NBRC 103263 / KCTC 29153 / YM16-304)</name>
    <dbReference type="NCBI Taxonomy" id="1313172"/>
    <lineage>
        <taxon>Bacteria</taxon>
        <taxon>Bacillati</taxon>
        <taxon>Actinomycetota</taxon>
        <taxon>Acidimicrobiia</taxon>
        <taxon>Acidimicrobiales</taxon>
        <taxon>Ilumatobacteraceae</taxon>
        <taxon>Ilumatobacter</taxon>
    </lineage>
</organism>
<dbReference type="InterPro" id="IPR036259">
    <property type="entry name" value="MFS_trans_sf"/>
</dbReference>
<feature type="transmembrane region" description="Helical" evidence="8">
    <location>
        <begin position="167"/>
        <end position="190"/>
    </location>
</feature>
<dbReference type="PRINTS" id="PR01036">
    <property type="entry name" value="TCRTETB"/>
</dbReference>
<feature type="transmembrane region" description="Helical" evidence="8">
    <location>
        <begin position="358"/>
        <end position="377"/>
    </location>
</feature>
<dbReference type="Gene3D" id="1.20.1720.10">
    <property type="entry name" value="Multidrug resistance protein D"/>
    <property type="match status" value="1"/>
</dbReference>
<name>A0A6C7EHS0_ILUCY</name>
<keyword evidence="6 8" id="KW-0472">Membrane</keyword>
<dbReference type="GO" id="GO:0005886">
    <property type="term" value="C:plasma membrane"/>
    <property type="evidence" value="ECO:0007669"/>
    <property type="project" value="UniProtKB-SubCell"/>
</dbReference>
<dbReference type="PANTHER" id="PTHR42718">
    <property type="entry name" value="MAJOR FACILITATOR SUPERFAMILY MULTIDRUG TRANSPORTER MFSC"/>
    <property type="match status" value="1"/>
</dbReference>
<protein>
    <submittedName>
        <fullName evidence="10">Drug resistance transporter</fullName>
    </submittedName>
</protein>
<dbReference type="CDD" id="cd17321">
    <property type="entry name" value="MFS_MMR_MDR_like"/>
    <property type="match status" value="1"/>
</dbReference>
<dbReference type="InterPro" id="IPR011701">
    <property type="entry name" value="MFS"/>
</dbReference>
<dbReference type="PANTHER" id="PTHR42718:SF42">
    <property type="entry name" value="EXPORT PROTEIN"/>
    <property type="match status" value="1"/>
</dbReference>
<feature type="compositionally biased region" description="Polar residues" evidence="7">
    <location>
        <begin position="1"/>
        <end position="11"/>
    </location>
</feature>
<keyword evidence="3" id="KW-1003">Cell membrane</keyword>
<feature type="transmembrane region" description="Helical" evidence="8">
    <location>
        <begin position="196"/>
        <end position="216"/>
    </location>
</feature>
<evidence type="ECO:0000313" key="10">
    <source>
        <dbReference type="EMBL" id="BAN03526.1"/>
    </source>
</evidence>
<evidence type="ECO:0000256" key="2">
    <source>
        <dbReference type="ARBA" id="ARBA00022448"/>
    </source>
</evidence>